<dbReference type="PRINTS" id="PR00599">
    <property type="entry name" value="MAPEPTIDASE"/>
</dbReference>
<dbReference type="InterPro" id="IPR002467">
    <property type="entry name" value="Pept_M24A_MAP1"/>
</dbReference>
<dbReference type="InterPro" id="IPR000994">
    <property type="entry name" value="Pept_M24"/>
</dbReference>
<feature type="binding site" evidence="6">
    <location>
        <position position="99"/>
    </location>
    <ligand>
        <name>a divalent metal cation</name>
        <dbReference type="ChEBI" id="CHEBI:60240"/>
        <label>1</label>
    </ligand>
</feature>
<comment type="cofactor">
    <cofactor evidence="6">
        <name>Co(2+)</name>
        <dbReference type="ChEBI" id="CHEBI:48828"/>
    </cofactor>
    <cofactor evidence="6">
        <name>Zn(2+)</name>
        <dbReference type="ChEBI" id="CHEBI:29105"/>
    </cofactor>
    <cofactor evidence="6">
        <name>Mn(2+)</name>
        <dbReference type="ChEBI" id="CHEBI:29035"/>
    </cofactor>
    <cofactor evidence="6">
        <name>Fe(2+)</name>
        <dbReference type="ChEBI" id="CHEBI:29033"/>
    </cofactor>
    <text evidence="6">Binds 2 divalent metal cations per subunit. Has a high-affinity and a low affinity metal-binding site. The true nature of the physiological cofactor is under debate. The enzyme is active with cobalt, zinc, manganese or divalent iron ions. Most likely, methionine aminopeptidases function as mononuclear Fe(2+)-metalloproteases under physiological conditions, and the catalytically relevant metal-binding site has been assigned to the histidine-containing high-affinity site.</text>
</comment>
<keyword evidence="4 6" id="KW-0479">Metal-binding</keyword>
<dbReference type="InterPro" id="IPR001714">
    <property type="entry name" value="Pept_M24_MAP"/>
</dbReference>
<evidence type="ECO:0000256" key="1">
    <source>
        <dbReference type="ARBA" id="ARBA00002521"/>
    </source>
</evidence>
<dbReference type="PROSITE" id="PS00680">
    <property type="entry name" value="MAP_1"/>
    <property type="match status" value="1"/>
</dbReference>
<keyword evidence="5 6" id="KW-0378">Hydrolase</keyword>
<evidence type="ECO:0000259" key="8">
    <source>
        <dbReference type="Pfam" id="PF00557"/>
    </source>
</evidence>
<evidence type="ECO:0000256" key="2">
    <source>
        <dbReference type="ARBA" id="ARBA00022438"/>
    </source>
</evidence>
<dbReference type="PANTHER" id="PTHR43330">
    <property type="entry name" value="METHIONINE AMINOPEPTIDASE"/>
    <property type="match status" value="1"/>
</dbReference>
<dbReference type="RefSeq" id="WP_156430609.1">
    <property type="nucleotide sequence ID" value="NZ_AP014636.1"/>
</dbReference>
<dbReference type="HAMAP" id="MF_01974">
    <property type="entry name" value="MetAP_1"/>
    <property type="match status" value="1"/>
</dbReference>
<dbReference type="Proteomes" id="UP001199044">
    <property type="component" value="Unassembled WGS sequence"/>
</dbReference>
<protein>
    <recommendedName>
        <fullName evidence="6 7">Methionine aminopeptidase</fullName>
        <shortName evidence="6">MAP</shortName>
        <shortName evidence="6">MetAP</shortName>
        <ecNumber evidence="6 7">3.4.11.18</ecNumber>
    </recommendedName>
    <alternativeName>
        <fullName evidence="6">Peptidase M</fullName>
    </alternativeName>
</protein>
<sequence>MRPEVTLKTDYEIRLMRESGALLVEVFAMLDERVKPGITTLELDKITEQFIRHELKAAPASLGAYGYPFSINASPNHVACHGMPTEEVAIQPTDILNIDITLEKNGFIVDSNKTYILPEASSEAQRLVMVANQAMWKGIEQVVPGAHSGDIGFAISEFVESQGYSVVREFCGHGIGRVMHEAPQILHFGLPKTGFIIEPGMTFTVEPVINQGSNRVVTLKDGWTVVTCDNQLSAQFEHTLAVTKEGVEILTLRQDETPFPWRK</sequence>
<name>A0ABS7YS92_9VIBR</name>
<accession>A0ABS7YS92</accession>
<evidence type="ECO:0000256" key="5">
    <source>
        <dbReference type="ARBA" id="ARBA00022801"/>
    </source>
</evidence>
<dbReference type="CDD" id="cd01086">
    <property type="entry name" value="MetAP1"/>
    <property type="match status" value="1"/>
</dbReference>
<dbReference type="EC" id="3.4.11.18" evidence="6 7"/>
<evidence type="ECO:0000256" key="7">
    <source>
        <dbReference type="RuleBase" id="RU003653"/>
    </source>
</evidence>
<feature type="binding site" evidence="6">
    <location>
        <position position="110"/>
    </location>
    <ligand>
        <name>a divalent metal cation</name>
        <dbReference type="ChEBI" id="CHEBI:60240"/>
        <label>1</label>
    </ligand>
</feature>
<comment type="caution">
    <text evidence="9">The sequence shown here is derived from an EMBL/GenBank/DDBJ whole genome shotgun (WGS) entry which is preliminary data.</text>
</comment>
<comment type="subunit">
    <text evidence="6">Monomer.</text>
</comment>
<keyword evidence="10" id="KW-1185">Reference proteome</keyword>
<feature type="binding site" evidence="6">
    <location>
        <position position="81"/>
    </location>
    <ligand>
        <name>substrate</name>
    </ligand>
</feature>
<feature type="binding site" evidence="6">
    <location>
        <position position="110"/>
    </location>
    <ligand>
        <name>a divalent metal cation</name>
        <dbReference type="ChEBI" id="CHEBI:60240"/>
        <label>2</label>
        <note>catalytic</note>
    </ligand>
</feature>
<proteinExistence type="inferred from homology"/>
<keyword evidence="2 6" id="KW-0031">Aminopeptidase</keyword>
<feature type="binding site" evidence="6">
    <location>
        <position position="173"/>
    </location>
    <ligand>
        <name>a divalent metal cation</name>
        <dbReference type="ChEBI" id="CHEBI:60240"/>
        <label>2</label>
        <note>catalytic</note>
    </ligand>
</feature>
<dbReference type="Pfam" id="PF00557">
    <property type="entry name" value="Peptidase_M24"/>
    <property type="match status" value="1"/>
</dbReference>
<feature type="binding site" evidence="6">
    <location>
        <position position="237"/>
    </location>
    <ligand>
        <name>a divalent metal cation</name>
        <dbReference type="ChEBI" id="CHEBI:60240"/>
        <label>1</label>
    </ligand>
</feature>
<feature type="domain" description="Peptidase M24" evidence="8">
    <location>
        <begin position="15"/>
        <end position="244"/>
    </location>
</feature>
<feature type="binding site" evidence="6">
    <location>
        <position position="237"/>
    </location>
    <ligand>
        <name>a divalent metal cation</name>
        <dbReference type="ChEBI" id="CHEBI:60240"/>
        <label>2</label>
        <note>catalytic</note>
    </ligand>
</feature>
<dbReference type="InterPro" id="IPR036005">
    <property type="entry name" value="Creatinase/aminopeptidase-like"/>
</dbReference>
<organism evidence="9 10">
    <name type="scientific">Vibrio tritonius</name>
    <dbReference type="NCBI Taxonomy" id="1435069"/>
    <lineage>
        <taxon>Bacteria</taxon>
        <taxon>Pseudomonadati</taxon>
        <taxon>Pseudomonadota</taxon>
        <taxon>Gammaproteobacteria</taxon>
        <taxon>Vibrionales</taxon>
        <taxon>Vibrionaceae</taxon>
        <taxon>Vibrio</taxon>
    </lineage>
</organism>
<evidence type="ECO:0000256" key="3">
    <source>
        <dbReference type="ARBA" id="ARBA00022670"/>
    </source>
</evidence>
<evidence type="ECO:0000256" key="6">
    <source>
        <dbReference type="HAMAP-Rule" id="MF_01974"/>
    </source>
</evidence>
<dbReference type="GO" id="GO:0004239">
    <property type="term" value="F:initiator methionyl aminopeptidase activity"/>
    <property type="evidence" value="ECO:0007669"/>
    <property type="project" value="UniProtKB-EC"/>
</dbReference>
<evidence type="ECO:0000256" key="4">
    <source>
        <dbReference type="ARBA" id="ARBA00022723"/>
    </source>
</evidence>
<dbReference type="SUPFAM" id="SSF55920">
    <property type="entry name" value="Creatinase/aminopeptidase"/>
    <property type="match status" value="1"/>
</dbReference>
<reference evidence="10" key="1">
    <citation type="submission" date="2023-07" db="EMBL/GenBank/DDBJ databases">
        <title>Molecular identification of indigenous halophilic bacteria isolated from red sea cost, biodegradation of synthetic dyes and assessment of degraded metabolite toxicity.</title>
        <authorList>
            <person name="Chaieb K."/>
            <person name="Altayb H.N."/>
        </authorList>
    </citation>
    <scope>NUCLEOTIDE SEQUENCE [LARGE SCALE GENOMIC DNA]</scope>
    <source>
        <strain evidence="10">K20</strain>
    </source>
</reference>
<evidence type="ECO:0000313" key="9">
    <source>
        <dbReference type="EMBL" id="MCA2018554.1"/>
    </source>
</evidence>
<comment type="similarity">
    <text evidence="6">Belongs to the peptidase M24A family. Methionine aminopeptidase type 1 subfamily.</text>
</comment>
<gene>
    <name evidence="6 9" type="primary">map</name>
    <name evidence="9" type="ORF">LDJ79_20735</name>
</gene>
<feature type="binding site" evidence="6">
    <location>
        <position position="206"/>
    </location>
    <ligand>
        <name>a divalent metal cation</name>
        <dbReference type="ChEBI" id="CHEBI:60240"/>
        <label>2</label>
        <note>catalytic</note>
    </ligand>
</feature>
<evidence type="ECO:0000313" key="10">
    <source>
        <dbReference type="Proteomes" id="UP001199044"/>
    </source>
</evidence>
<comment type="catalytic activity">
    <reaction evidence="6 7">
        <text>Release of N-terminal amino acids, preferentially methionine, from peptides and arylamides.</text>
        <dbReference type="EC" id="3.4.11.18"/>
    </reaction>
</comment>
<dbReference type="NCBIfam" id="TIGR00500">
    <property type="entry name" value="met_pdase_I"/>
    <property type="match status" value="1"/>
</dbReference>
<dbReference type="EMBL" id="JAIWIU010000181">
    <property type="protein sequence ID" value="MCA2018554.1"/>
    <property type="molecule type" value="Genomic_DNA"/>
</dbReference>
<comment type="function">
    <text evidence="1 6">Removes the N-terminal methionine from nascent proteins. The N-terminal methionine is often cleaved when the second residue in the primary sequence is small and uncharged (Met-Ala-, Cys, Gly, Pro, Ser, Thr, or Val). Requires deformylation of the N(alpha)-formylated initiator methionine before it can be hydrolyzed.</text>
</comment>
<feature type="binding site" evidence="6">
    <location>
        <position position="180"/>
    </location>
    <ligand>
        <name>substrate</name>
    </ligand>
</feature>
<dbReference type="PANTHER" id="PTHR43330:SF27">
    <property type="entry name" value="METHIONINE AMINOPEPTIDASE"/>
    <property type="match status" value="1"/>
</dbReference>
<dbReference type="Gene3D" id="3.90.230.10">
    <property type="entry name" value="Creatinase/methionine aminopeptidase superfamily"/>
    <property type="match status" value="1"/>
</dbReference>
<keyword evidence="3 6" id="KW-0645">Protease</keyword>